<reference evidence="2" key="1">
    <citation type="journal article" date="2022" name="Int. J. Syst. Evol. Microbiol.">
        <title>Pseudomonas aegrilactucae sp. nov. and Pseudomonas morbosilactucae sp. nov., pathogens causing bacterial rot of lettuce in Japan.</title>
        <authorList>
            <person name="Sawada H."/>
            <person name="Fujikawa T."/>
            <person name="Satou M."/>
        </authorList>
    </citation>
    <scope>NUCLEOTIDE SEQUENCE</scope>
    <source>
        <strain evidence="2">0166_1</strain>
    </source>
</reference>
<dbReference type="EMBL" id="CP087164">
    <property type="protein sequence ID" value="UGS37842.1"/>
    <property type="molecule type" value="Genomic_DNA"/>
</dbReference>
<evidence type="ECO:0000313" key="2">
    <source>
        <dbReference type="EMBL" id="UGS37842.1"/>
    </source>
</evidence>
<organism evidence="2 3">
    <name type="scientific">Capillimicrobium parvum</name>
    <dbReference type="NCBI Taxonomy" id="2884022"/>
    <lineage>
        <taxon>Bacteria</taxon>
        <taxon>Bacillati</taxon>
        <taxon>Actinomycetota</taxon>
        <taxon>Thermoleophilia</taxon>
        <taxon>Solirubrobacterales</taxon>
        <taxon>Capillimicrobiaceae</taxon>
        <taxon>Capillimicrobium</taxon>
    </lineage>
</organism>
<evidence type="ECO:0000313" key="3">
    <source>
        <dbReference type="Proteomes" id="UP001162834"/>
    </source>
</evidence>
<dbReference type="AlphaFoldDB" id="A0A9E7C2P0"/>
<keyword evidence="1" id="KW-0732">Signal</keyword>
<sequence>MRAPPPRRDAAPMRRLLPALAALTIVPAAAPAAAAPTSPAPARAFAGKTAAGTPITLDVTGKRAAVRSSVAMACIKTGGSSGTKAGIELFQPTGAFALTGTDQKLSQQNPSAVLGGRTVTINYHVEAVRKDRAISGRLSMNYSTSDYDVFTMSNTITVCDGSAAFTARRR</sequence>
<keyword evidence="3" id="KW-1185">Reference proteome</keyword>
<gene>
    <name evidence="2" type="ORF">DSM104329_04263</name>
</gene>
<dbReference type="KEGG" id="sbae:DSM104329_04263"/>
<proteinExistence type="predicted"/>
<dbReference type="Proteomes" id="UP001162834">
    <property type="component" value="Chromosome"/>
</dbReference>
<feature type="chain" id="PRO_5038430069" evidence="1">
    <location>
        <begin position="35"/>
        <end position="170"/>
    </location>
</feature>
<feature type="signal peptide" evidence="1">
    <location>
        <begin position="1"/>
        <end position="34"/>
    </location>
</feature>
<name>A0A9E7C2P0_9ACTN</name>
<protein>
    <submittedName>
        <fullName evidence="2">Uncharacterized protein</fullName>
    </submittedName>
</protein>
<evidence type="ECO:0000256" key="1">
    <source>
        <dbReference type="SAM" id="SignalP"/>
    </source>
</evidence>
<accession>A0A9E7C2P0</accession>